<evidence type="ECO:0000256" key="2">
    <source>
        <dbReference type="ARBA" id="ARBA00022475"/>
    </source>
</evidence>
<dbReference type="GO" id="GO:0004888">
    <property type="term" value="F:transmembrane signaling receptor activity"/>
    <property type="evidence" value="ECO:0007669"/>
    <property type="project" value="TreeGrafter"/>
</dbReference>
<evidence type="ECO:0000256" key="4">
    <source>
        <dbReference type="SAM" id="MobiDB-lite"/>
    </source>
</evidence>
<evidence type="ECO:0000313" key="8">
    <source>
        <dbReference type="Proteomes" id="UP000694546"/>
    </source>
</evidence>
<keyword evidence="3 6" id="KW-0732">Signal</keyword>
<reference evidence="7" key="1">
    <citation type="submission" date="2025-08" db="UniProtKB">
        <authorList>
            <consortium name="Ensembl"/>
        </authorList>
    </citation>
    <scope>IDENTIFICATION</scope>
</reference>
<dbReference type="GO" id="GO:0007166">
    <property type="term" value="P:cell surface receptor signaling pathway"/>
    <property type="evidence" value="ECO:0007669"/>
    <property type="project" value="TreeGrafter"/>
</dbReference>
<dbReference type="AlphaFoldDB" id="A0A8C4Z0F7"/>
<dbReference type="GO" id="GO:0042105">
    <property type="term" value="C:alpha-beta T cell receptor complex"/>
    <property type="evidence" value="ECO:0007669"/>
    <property type="project" value="TreeGrafter"/>
</dbReference>
<evidence type="ECO:0000256" key="5">
    <source>
        <dbReference type="SAM" id="Phobius"/>
    </source>
</evidence>
<feature type="transmembrane region" description="Helical" evidence="5">
    <location>
        <begin position="116"/>
        <end position="138"/>
    </location>
</feature>
<reference evidence="7" key="2">
    <citation type="submission" date="2025-09" db="UniProtKB">
        <authorList>
            <consortium name="Ensembl"/>
        </authorList>
    </citation>
    <scope>IDENTIFICATION</scope>
</reference>
<keyword evidence="2" id="KW-1003">Cell membrane</keyword>
<dbReference type="OMA" id="GRVCETC"/>
<sequence>MRIHIGSVLVFLLLSFARSEYTGKYSHFFRFLYFWFSPFPPSPAGVSFWKKSFTMTCPDKGEWYKGDIKLDEYGEKLEQEYNDTTKGHYHCRYLEEQYHFYVKGKVCENCYELDPVTVAVVIIADVLLTLGVILVVYVRARKRKSAGAKPKKVSSSGPSGGPATSSPDYQVDTHPLL</sequence>
<feature type="compositionally biased region" description="Low complexity" evidence="4">
    <location>
        <begin position="153"/>
        <end position="167"/>
    </location>
</feature>
<dbReference type="Ensembl" id="ENSGMOT00000004776.2">
    <property type="protein sequence ID" value="ENSGMOP00000004636.2"/>
    <property type="gene ID" value="ENSGMOG00000004354.2"/>
</dbReference>
<feature type="region of interest" description="Disordered" evidence="4">
    <location>
        <begin position="144"/>
        <end position="177"/>
    </location>
</feature>
<evidence type="ECO:0008006" key="9">
    <source>
        <dbReference type="Google" id="ProtNLM"/>
    </source>
</evidence>
<feature type="chain" id="PRO_5034153669" description="CD3 epsilon" evidence="6">
    <location>
        <begin position="20"/>
        <end position="177"/>
    </location>
</feature>
<organism evidence="7 8">
    <name type="scientific">Gadus morhua</name>
    <name type="common">Atlantic cod</name>
    <dbReference type="NCBI Taxonomy" id="8049"/>
    <lineage>
        <taxon>Eukaryota</taxon>
        <taxon>Metazoa</taxon>
        <taxon>Chordata</taxon>
        <taxon>Craniata</taxon>
        <taxon>Vertebrata</taxon>
        <taxon>Euteleostomi</taxon>
        <taxon>Actinopterygii</taxon>
        <taxon>Neopterygii</taxon>
        <taxon>Teleostei</taxon>
        <taxon>Neoteleostei</taxon>
        <taxon>Acanthomorphata</taxon>
        <taxon>Zeiogadaria</taxon>
        <taxon>Gadariae</taxon>
        <taxon>Gadiformes</taxon>
        <taxon>Gadoidei</taxon>
        <taxon>Gadidae</taxon>
        <taxon>Gadus</taxon>
    </lineage>
</organism>
<proteinExistence type="predicted"/>
<dbReference type="Pfam" id="PF16681">
    <property type="entry name" value="Ig_5"/>
    <property type="match status" value="1"/>
</dbReference>
<protein>
    <recommendedName>
        <fullName evidence="9">CD3 epsilon</fullName>
    </recommendedName>
</protein>
<feature type="signal peptide" evidence="6">
    <location>
        <begin position="1"/>
        <end position="19"/>
    </location>
</feature>
<evidence type="ECO:0000256" key="3">
    <source>
        <dbReference type="ARBA" id="ARBA00022729"/>
    </source>
</evidence>
<accession>A0A8C4Z0F7</accession>
<evidence type="ECO:0000313" key="7">
    <source>
        <dbReference type="Ensembl" id="ENSGMOP00000004636.2"/>
    </source>
</evidence>
<keyword evidence="5" id="KW-1133">Transmembrane helix</keyword>
<dbReference type="GeneTree" id="ENSGT00730000111885"/>
<dbReference type="InterPro" id="IPR015484">
    <property type="entry name" value="CD3_esu/gsu/dsu"/>
</dbReference>
<dbReference type="GO" id="GO:0009897">
    <property type="term" value="C:external side of plasma membrane"/>
    <property type="evidence" value="ECO:0007669"/>
    <property type="project" value="TreeGrafter"/>
</dbReference>
<evidence type="ECO:0000256" key="1">
    <source>
        <dbReference type="ARBA" id="ARBA00004251"/>
    </source>
</evidence>
<keyword evidence="5" id="KW-0812">Transmembrane</keyword>
<comment type="subcellular location">
    <subcellularLocation>
        <location evidence="1">Cell membrane</location>
        <topology evidence="1">Single-pass type I membrane protein</topology>
    </subcellularLocation>
</comment>
<dbReference type="Proteomes" id="UP000694546">
    <property type="component" value="Chromosome 16"/>
</dbReference>
<dbReference type="PANTHER" id="PTHR10570">
    <property type="entry name" value="T-CELL SURFACE GLYCOPROTEIN CD3 GAMMA CHAIN / DELTA CHAIN"/>
    <property type="match status" value="1"/>
</dbReference>
<keyword evidence="5" id="KW-0472">Membrane</keyword>
<evidence type="ECO:0000256" key="6">
    <source>
        <dbReference type="SAM" id="SignalP"/>
    </source>
</evidence>
<keyword evidence="8" id="KW-1185">Reference proteome</keyword>
<dbReference type="PANTHER" id="PTHR10570:SF9">
    <property type="entry name" value="T-CELL SURFACE GLYCOPROTEIN CD3 EPSILON CHAIN"/>
    <property type="match status" value="1"/>
</dbReference>
<name>A0A8C4Z0F7_GADMO</name>
<dbReference type="GO" id="GO:0045059">
    <property type="term" value="P:positive thymic T cell selection"/>
    <property type="evidence" value="ECO:0007669"/>
    <property type="project" value="TreeGrafter"/>
</dbReference>